<sequence>MRATLSRVTDAQQDVEIQEKTALDLIDKLQQADSPYMKEKIMRDELDLQKPGDTIIQLPQTTN</sequence>
<dbReference type="AlphaFoldDB" id="A0A317JNM9"/>
<evidence type="ECO:0000313" key="1">
    <source>
        <dbReference type="EMBL" id="PWU23317.1"/>
    </source>
</evidence>
<organism evidence="1 2">
    <name type="scientific">Candidatus Cerribacteria bacterium 'Amazon FNV 2010 28 9'</name>
    <dbReference type="NCBI Taxonomy" id="2081795"/>
    <lineage>
        <taxon>Bacteria</taxon>
        <taxon>Candidatus Cerribacteria</taxon>
    </lineage>
</organism>
<evidence type="ECO:0000313" key="2">
    <source>
        <dbReference type="Proteomes" id="UP000246104"/>
    </source>
</evidence>
<comment type="caution">
    <text evidence="1">The sequence shown here is derived from an EMBL/GenBank/DDBJ whole genome shotgun (WGS) entry which is preliminary data.</text>
</comment>
<protein>
    <submittedName>
        <fullName evidence="1">Uncharacterized protein</fullName>
    </submittedName>
</protein>
<proteinExistence type="predicted"/>
<gene>
    <name evidence="1" type="ORF">C5B42_03475</name>
</gene>
<accession>A0A317JNM9</accession>
<dbReference type="Proteomes" id="UP000246104">
    <property type="component" value="Unassembled WGS sequence"/>
</dbReference>
<reference evidence="1 2" key="1">
    <citation type="submission" date="2018-02" db="EMBL/GenBank/DDBJ databases">
        <title>Genomic Reconstructions from Amazon Rainforest and Pasture Soil Reveal Novel Insights into the Physiology of Candidate Phyla in Tropical Sites.</title>
        <authorList>
            <person name="Kroeger M.E."/>
            <person name="Delmont T."/>
            <person name="Eren A.M."/>
            <person name="Guo J."/>
            <person name="Meyer K.M."/>
            <person name="Khan K."/>
            <person name="Rodrigues J.L.M."/>
            <person name="Bohannan B.J.M."/>
            <person name="Tringe S."/>
            <person name="Borges C.D."/>
            <person name="Tiedje J."/>
            <person name="Tsai S.M."/>
            <person name="Nusslein K."/>
        </authorList>
    </citation>
    <scope>NUCLEOTIDE SEQUENCE [LARGE SCALE GENOMIC DNA]</scope>
    <source>
        <strain evidence="1">Amazon FNV 2010 28 9</strain>
    </source>
</reference>
<dbReference type="EMBL" id="PSRQ01000039">
    <property type="protein sequence ID" value="PWU23317.1"/>
    <property type="molecule type" value="Genomic_DNA"/>
</dbReference>
<name>A0A317JNM9_9BACT</name>